<name>A0AAU7QF94_9GAMM</name>
<gene>
    <name evidence="1" type="ORF">ABK905_12150</name>
</gene>
<accession>A0AAU7QF94</accession>
<organism evidence="1">
    <name type="scientific">Acerihabitans sp. KWT182</name>
    <dbReference type="NCBI Taxonomy" id="3157919"/>
    <lineage>
        <taxon>Bacteria</taxon>
        <taxon>Pseudomonadati</taxon>
        <taxon>Pseudomonadota</taxon>
        <taxon>Gammaproteobacteria</taxon>
        <taxon>Enterobacterales</taxon>
        <taxon>Pectobacteriaceae</taxon>
        <taxon>Acerihabitans</taxon>
    </lineage>
</organism>
<evidence type="ECO:0000313" key="1">
    <source>
        <dbReference type="EMBL" id="XBS71593.1"/>
    </source>
</evidence>
<dbReference type="EMBL" id="CP157947">
    <property type="protein sequence ID" value="XBS71593.1"/>
    <property type="molecule type" value="Genomic_DNA"/>
</dbReference>
<dbReference type="AlphaFoldDB" id="A0AAU7QF94"/>
<reference evidence="1" key="1">
    <citation type="submission" date="2024-06" db="EMBL/GenBank/DDBJ databases">
        <authorList>
            <person name="Coelho C."/>
            <person name="Bento M."/>
            <person name="Garcia E."/>
            <person name="Camelo A."/>
            <person name="Brandao I."/>
            <person name="Espirito Santo C."/>
            <person name="Trovao J."/>
            <person name="Verissimo A."/>
            <person name="Costa J."/>
            <person name="Tiago I."/>
        </authorList>
    </citation>
    <scope>NUCLEOTIDE SEQUENCE</scope>
    <source>
        <strain evidence="1">KWT182</strain>
    </source>
</reference>
<proteinExistence type="predicted"/>
<protein>
    <submittedName>
        <fullName evidence="1">Uncharacterized protein</fullName>
    </submittedName>
</protein>
<sequence length="42" mass="4831">MYSGLQMGQRRRVAALLRQSPLPNAFTLCGEPAWRYHEQLSP</sequence>